<dbReference type="Proteomes" id="UP000236654">
    <property type="component" value="Unassembled WGS sequence"/>
</dbReference>
<keyword evidence="3" id="KW-1185">Reference proteome</keyword>
<name>A0A2I0R306_9FLAO</name>
<feature type="compositionally biased region" description="Acidic residues" evidence="1">
    <location>
        <begin position="276"/>
        <end position="290"/>
    </location>
</feature>
<proteinExistence type="predicted"/>
<protein>
    <submittedName>
        <fullName evidence="2">Uncharacterized protein</fullName>
    </submittedName>
</protein>
<evidence type="ECO:0000313" key="3">
    <source>
        <dbReference type="Proteomes" id="UP000236654"/>
    </source>
</evidence>
<feature type="region of interest" description="Disordered" evidence="1">
    <location>
        <begin position="276"/>
        <end position="298"/>
    </location>
</feature>
<gene>
    <name evidence="2" type="ORF">CW751_07220</name>
</gene>
<dbReference type="EMBL" id="PJNI01000007">
    <property type="protein sequence ID" value="PKR80949.1"/>
    <property type="molecule type" value="Genomic_DNA"/>
</dbReference>
<dbReference type="AlphaFoldDB" id="A0A2I0R306"/>
<sequence>MNQNASNNKQPFEDEKNSLFKALKTVNLNSLTLEQIKFLEQLEVLELLGDEGINNIESILYENSLDIATAAKKVGEYNTIVQNCVNTINELDSTLGKSFSIEDDELPEDTIMMRVYFQDGVAINDITDFKKLGSVWHEIGRGIAMAQGQTPEDFKIVGAQKGSLIIEMAILAGIATSVSTILLKGLKVAERVIDILKKAEELKAMKLSNKKIEQDIKKEAKTEKENGIQLILDAALEELGIDKESEGDKVNALEKSITKLIDFTQKGGAVDFIEPEEEEIDESDDNESQEESNSSVREEIKKLKSNMQEIRQLESKMKLLEDKIEKK</sequence>
<evidence type="ECO:0000313" key="2">
    <source>
        <dbReference type="EMBL" id="PKR80949.1"/>
    </source>
</evidence>
<organism evidence="2 3">
    <name type="scientific">Brumimicrobium salinarum</name>
    <dbReference type="NCBI Taxonomy" id="2058658"/>
    <lineage>
        <taxon>Bacteria</taxon>
        <taxon>Pseudomonadati</taxon>
        <taxon>Bacteroidota</taxon>
        <taxon>Flavobacteriia</taxon>
        <taxon>Flavobacteriales</taxon>
        <taxon>Crocinitomicaceae</taxon>
        <taxon>Brumimicrobium</taxon>
    </lineage>
</organism>
<evidence type="ECO:0000256" key="1">
    <source>
        <dbReference type="SAM" id="MobiDB-lite"/>
    </source>
</evidence>
<comment type="caution">
    <text evidence="2">The sequence shown here is derived from an EMBL/GenBank/DDBJ whole genome shotgun (WGS) entry which is preliminary data.</text>
</comment>
<accession>A0A2I0R306</accession>
<reference evidence="2 3" key="1">
    <citation type="submission" date="2017-12" db="EMBL/GenBank/DDBJ databases">
        <title>The draft genome sequence of Brumimicrobium saltpan LHR20.</title>
        <authorList>
            <person name="Do Z.-J."/>
            <person name="Luo H.-R."/>
        </authorList>
    </citation>
    <scope>NUCLEOTIDE SEQUENCE [LARGE SCALE GENOMIC DNA]</scope>
    <source>
        <strain evidence="2 3">LHR20</strain>
    </source>
</reference>